<sequence length="75" mass="8561">MDDFSPSMRITRELRFMKKNIPMAIHKVINNVKSSGIKIVEGGSKRKAVNINSEKIESASSKLDKSKEYREHQVV</sequence>
<protein>
    <submittedName>
        <fullName evidence="2">Uncharacterized protein</fullName>
    </submittedName>
</protein>
<evidence type="ECO:0000256" key="1">
    <source>
        <dbReference type="SAM" id="MobiDB-lite"/>
    </source>
</evidence>
<gene>
    <name evidence="2" type="ORF">EJD97_019470</name>
</gene>
<name>A0A6N2B726_SOLCI</name>
<feature type="region of interest" description="Disordered" evidence="1">
    <location>
        <begin position="56"/>
        <end position="75"/>
    </location>
</feature>
<dbReference type="AlphaFoldDB" id="A0A6N2B726"/>
<comment type="caution">
    <text evidence="2">The sequence shown here is derived from an EMBL/GenBank/DDBJ whole genome shotgun (WGS) entry which is preliminary data.</text>
</comment>
<evidence type="ECO:0000313" key="2">
    <source>
        <dbReference type="EMBL" id="TMW87783.1"/>
    </source>
</evidence>
<reference evidence="2" key="1">
    <citation type="submission" date="2019-05" db="EMBL/GenBank/DDBJ databases">
        <title>The de novo reference genome and transcriptome assemblies of the wild tomato species Solanum chilense.</title>
        <authorList>
            <person name="Stam R."/>
            <person name="Nosenko T."/>
            <person name="Hoerger A.C."/>
            <person name="Stephan W."/>
            <person name="Seidel M.A."/>
            <person name="Kuhn J.M.M."/>
            <person name="Haberer G."/>
            <person name="Tellier A."/>
        </authorList>
    </citation>
    <scope>NUCLEOTIDE SEQUENCE</scope>
    <source>
        <tissue evidence="2">Mature leaves</tissue>
    </source>
</reference>
<accession>A0A6N2B726</accession>
<proteinExistence type="predicted"/>
<dbReference type="EMBL" id="RXGB01005496">
    <property type="protein sequence ID" value="TMW87783.1"/>
    <property type="molecule type" value="Genomic_DNA"/>
</dbReference>
<organism evidence="2">
    <name type="scientific">Solanum chilense</name>
    <name type="common">Tomato</name>
    <name type="synonym">Lycopersicon chilense</name>
    <dbReference type="NCBI Taxonomy" id="4083"/>
    <lineage>
        <taxon>Eukaryota</taxon>
        <taxon>Viridiplantae</taxon>
        <taxon>Streptophyta</taxon>
        <taxon>Embryophyta</taxon>
        <taxon>Tracheophyta</taxon>
        <taxon>Spermatophyta</taxon>
        <taxon>Magnoliopsida</taxon>
        <taxon>eudicotyledons</taxon>
        <taxon>Gunneridae</taxon>
        <taxon>Pentapetalae</taxon>
        <taxon>asterids</taxon>
        <taxon>lamiids</taxon>
        <taxon>Solanales</taxon>
        <taxon>Solanaceae</taxon>
        <taxon>Solanoideae</taxon>
        <taxon>Solaneae</taxon>
        <taxon>Solanum</taxon>
        <taxon>Solanum subgen. Lycopersicon</taxon>
    </lineage>
</organism>